<sequence>MHNFPKGTLCSRDRLRAQHLMDILGGAASMVADDLLGPITGVIKMLLSGKYPSQLRECIASAPLTRLVKPGGNICPIVVGTVCIPSSCEAILHSMNRLTDSKGNDIGLSMLLVDFKNAFNLVDRGVLLKETRTINQSCEITLQACYLDDGTIVKDTLMVAKALDIIKIDGPVSGLFLNGDKTKLFWHVEDPKSRAEGVFPINISRPLNGVKLLVVTTSGLRFGDWQWRLATLPIKLGGLGIISAGDISQYTFLTSRLQTSTLRAKRPMKTGIESQMMKTLAKCYFGVIEKDLVSKERCQFESISYAILRWRDPVDRLSLVFDRLAKLTPSFSRVKKSNIHDESNVVQCKHKLGDGNFTTAIKVITSSSVAPSTPNTLHELESKHPYAPPLTFRDRLRAQHLMDILGGATSTVADDLLGPIIGVINMLLSGKYPSQLGECIASTPLTPLVKPGGDIWPIVVGTVCIPGSCEAILHSMNRLTDSKGNDIGLSVLLVDFKNAFNLVDRGVLLKETKTINQSCEITLQACYLDDGTIVKNTLMVAKALDIIKIDGPASGLFLNGDKTKLFWHVEDPKSRAEGVFTINISRPLNGVKLQVVTASGLRFGDWQCRLATLPIKLGGLGIISAGDISQYTFLTCRLQTSALRAKIPMKTGIESQGDHAIHCSSELGVKFRLNLMCDILGYICSKIVIMVRKEAPMGFLSEDRKDLRPVDLLLFNWLQGKDACLDVTCISPFAGMRAYSWDPGVVLHNDVEKKKRKYAFICKENEYKFIPFAFSTFWEFDTEALDTLSRTKSISISHSNNAKSGAFIFRVSFCIQKRVVRNSFCVTTFTQLP</sequence>
<dbReference type="EMBL" id="BKCJ010000577">
    <property type="protein sequence ID" value="GEU34447.1"/>
    <property type="molecule type" value="Genomic_DNA"/>
</dbReference>
<dbReference type="AlphaFoldDB" id="A0A6L2JD15"/>
<dbReference type="PANTHER" id="PTHR48462:SF1">
    <property type="entry name" value="PROTEIN, PUTATIVE-RELATED"/>
    <property type="match status" value="1"/>
</dbReference>
<dbReference type="PANTHER" id="PTHR48462">
    <property type="entry name" value="PROTEIN, PUTATIVE-RELATED"/>
    <property type="match status" value="1"/>
</dbReference>
<evidence type="ECO:0000313" key="1">
    <source>
        <dbReference type="EMBL" id="GEU34447.1"/>
    </source>
</evidence>
<comment type="caution">
    <text evidence="1">The sequence shown here is derived from an EMBL/GenBank/DDBJ whole genome shotgun (WGS) entry which is preliminary data.</text>
</comment>
<accession>A0A6L2JD15</accession>
<reference evidence="1" key="1">
    <citation type="journal article" date="2019" name="Sci. Rep.">
        <title>Draft genome of Tanacetum cinerariifolium, the natural source of mosquito coil.</title>
        <authorList>
            <person name="Yamashiro T."/>
            <person name="Shiraishi A."/>
            <person name="Satake H."/>
            <person name="Nakayama K."/>
        </authorList>
    </citation>
    <scope>NUCLEOTIDE SEQUENCE</scope>
</reference>
<protein>
    <recommendedName>
        <fullName evidence="2">Reverse transcriptase domain-containing protein</fullName>
    </recommendedName>
</protein>
<evidence type="ECO:0008006" key="2">
    <source>
        <dbReference type="Google" id="ProtNLM"/>
    </source>
</evidence>
<name>A0A6L2JD15_TANCI</name>
<organism evidence="1">
    <name type="scientific">Tanacetum cinerariifolium</name>
    <name type="common">Dalmatian daisy</name>
    <name type="synonym">Chrysanthemum cinerariifolium</name>
    <dbReference type="NCBI Taxonomy" id="118510"/>
    <lineage>
        <taxon>Eukaryota</taxon>
        <taxon>Viridiplantae</taxon>
        <taxon>Streptophyta</taxon>
        <taxon>Embryophyta</taxon>
        <taxon>Tracheophyta</taxon>
        <taxon>Spermatophyta</taxon>
        <taxon>Magnoliopsida</taxon>
        <taxon>eudicotyledons</taxon>
        <taxon>Gunneridae</taxon>
        <taxon>Pentapetalae</taxon>
        <taxon>asterids</taxon>
        <taxon>campanulids</taxon>
        <taxon>Asterales</taxon>
        <taxon>Asteraceae</taxon>
        <taxon>Asteroideae</taxon>
        <taxon>Anthemideae</taxon>
        <taxon>Anthemidinae</taxon>
        <taxon>Tanacetum</taxon>
    </lineage>
</organism>
<proteinExistence type="predicted"/>
<gene>
    <name evidence="1" type="ORF">Tci_006425</name>
</gene>